<dbReference type="AlphaFoldDB" id="A0A1I7TI12"/>
<feature type="compositionally biased region" description="Basic and acidic residues" evidence="1">
    <location>
        <begin position="37"/>
        <end position="57"/>
    </location>
</feature>
<proteinExistence type="predicted"/>
<evidence type="ECO:0000313" key="3">
    <source>
        <dbReference type="WBParaSite" id="Csp11.Scaffold620.g6131.t1"/>
    </source>
</evidence>
<feature type="region of interest" description="Disordered" evidence="1">
    <location>
        <begin position="364"/>
        <end position="401"/>
    </location>
</feature>
<dbReference type="Proteomes" id="UP000095282">
    <property type="component" value="Unplaced"/>
</dbReference>
<accession>A0A1I7TI12</accession>
<feature type="compositionally biased region" description="Polar residues" evidence="1">
    <location>
        <begin position="20"/>
        <end position="32"/>
    </location>
</feature>
<feature type="compositionally biased region" description="Low complexity" evidence="1">
    <location>
        <begin position="75"/>
        <end position="84"/>
    </location>
</feature>
<sequence length="401" mass="44455">MITVTDSPSPVYVNDDAQPPASSGATASNKTIVSPKGDIKKKPVKEKKPTADQEKARPSTPAPTASQQEQRIADSPPSHHSSPFSSPPLASPSDTEEEPAIALIRNDIKHASYESEQRDRESLRALTKRIDDMAKYREREANKETRFQYLKTLDDLRSATASISVPADKIIRSKDEFARWATALQHEVVNIREVLANHTNRATRAFEKMETKSAQDENLMEQWIGRMENILTASQQATPPSGKGQCAFCSRVGHESVDCRSHPDYTARTKKASELGLCRWCLGKTGQINVPAPRHDGCSGAGILCTRCIDSTTEDMRHHNPAFCPTNSVQQAPKRHQEPRNFQNSKAKRTWIGISRPAAIAQPRISRSTAAIQQRTHDRSLQPAVLIQPRPTLDPLSKGLH</sequence>
<evidence type="ECO:0000313" key="2">
    <source>
        <dbReference type="Proteomes" id="UP000095282"/>
    </source>
</evidence>
<evidence type="ECO:0000256" key="1">
    <source>
        <dbReference type="SAM" id="MobiDB-lite"/>
    </source>
</evidence>
<name>A0A1I7TI12_9PELO</name>
<feature type="compositionally biased region" description="Polar residues" evidence="1">
    <location>
        <begin position="365"/>
        <end position="374"/>
    </location>
</feature>
<dbReference type="WBParaSite" id="Csp11.Scaffold620.g6131.t1">
    <property type="protein sequence ID" value="Csp11.Scaffold620.g6131.t1"/>
    <property type="gene ID" value="Csp11.Scaffold620.g6131"/>
</dbReference>
<feature type="region of interest" description="Disordered" evidence="1">
    <location>
        <begin position="1"/>
        <end position="97"/>
    </location>
</feature>
<organism evidence="2 3">
    <name type="scientific">Caenorhabditis tropicalis</name>
    <dbReference type="NCBI Taxonomy" id="1561998"/>
    <lineage>
        <taxon>Eukaryota</taxon>
        <taxon>Metazoa</taxon>
        <taxon>Ecdysozoa</taxon>
        <taxon>Nematoda</taxon>
        <taxon>Chromadorea</taxon>
        <taxon>Rhabditida</taxon>
        <taxon>Rhabditina</taxon>
        <taxon>Rhabditomorpha</taxon>
        <taxon>Rhabditoidea</taxon>
        <taxon>Rhabditidae</taxon>
        <taxon>Peloderinae</taxon>
        <taxon>Caenorhabditis</taxon>
    </lineage>
</organism>
<keyword evidence="2" id="KW-1185">Reference proteome</keyword>
<protein>
    <submittedName>
        <fullName evidence="3">CCHC-type domain-containing protein</fullName>
    </submittedName>
</protein>
<reference evidence="3" key="1">
    <citation type="submission" date="2016-11" db="UniProtKB">
        <authorList>
            <consortium name="WormBaseParasite"/>
        </authorList>
    </citation>
    <scope>IDENTIFICATION</scope>
</reference>